<protein>
    <recommendedName>
        <fullName evidence="1">5-oxoprolinase subunit A</fullName>
        <shortName evidence="1">5-OPase subunit A</shortName>
        <ecNumber evidence="1">3.5.2.9</ecNumber>
    </recommendedName>
    <alternativeName>
        <fullName evidence="1">5-oxoprolinase (ATP-hydrolyzing) subunit A</fullName>
    </alternativeName>
</protein>
<keyword evidence="3" id="KW-1185">Reference proteome</keyword>
<dbReference type="STRING" id="1174501.SAMN05216192_13662"/>
<sequence length="254" mass="27153">MKSVDLNCDMGESFGAYRIGQDEDILPYITSANIACGFHAGDPGIMSRTVQLALKHDVAVGAHPGLQDLAGFGRREIKLSPREAYELTVYQVGALWGFVRAEGGMLRHVKPHGALYNMAAASAGLAEAIAEAVYRIEPELILFGLAGSELIRAGNRAGLRTASEVFADRTYQSDGALTPRSRPDALVTDEQQALHQVLSMVQEGKVRSTDGRDVAITAETICLHGDGHHAVAFASAIRSSLESAGIAVQRIRRG</sequence>
<name>A0A1G9AHE6_9BACL</name>
<evidence type="ECO:0000256" key="1">
    <source>
        <dbReference type="HAMAP-Rule" id="MF_00691"/>
    </source>
</evidence>
<dbReference type="AlphaFoldDB" id="A0A1G9AHE6"/>
<reference evidence="3" key="1">
    <citation type="submission" date="2016-10" db="EMBL/GenBank/DDBJ databases">
        <authorList>
            <person name="Varghese N."/>
            <person name="Submissions S."/>
        </authorList>
    </citation>
    <scope>NUCLEOTIDE SEQUENCE [LARGE SCALE GENOMIC DNA]</scope>
    <source>
        <strain evidence="3">CGMCC 1.11012</strain>
    </source>
</reference>
<comment type="subunit">
    <text evidence="1">Forms a complex composed of PxpA, PxpB and PxpC.</text>
</comment>
<dbReference type="Gene3D" id="3.20.20.370">
    <property type="entry name" value="Glycoside hydrolase/deacetylase"/>
    <property type="match status" value="1"/>
</dbReference>
<dbReference type="NCBIfam" id="NF003816">
    <property type="entry name" value="PRK05406.1-5"/>
    <property type="match status" value="1"/>
</dbReference>
<comment type="similarity">
    <text evidence="1">Belongs to the LamB/PxpA family.</text>
</comment>
<dbReference type="Pfam" id="PF03746">
    <property type="entry name" value="LamB_YcsF"/>
    <property type="match status" value="1"/>
</dbReference>
<evidence type="ECO:0000313" key="3">
    <source>
        <dbReference type="Proteomes" id="UP000199050"/>
    </source>
</evidence>
<comment type="catalytic activity">
    <reaction evidence="1">
        <text>5-oxo-L-proline + ATP + 2 H2O = L-glutamate + ADP + phosphate + H(+)</text>
        <dbReference type="Rhea" id="RHEA:10348"/>
        <dbReference type="ChEBI" id="CHEBI:15377"/>
        <dbReference type="ChEBI" id="CHEBI:15378"/>
        <dbReference type="ChEBI" id="CHEBI:29985"/>
        <dbReference type="ChEBI" id="CHEBI:30616"/>
        <dbReference type="ChEBI" id="CHEBI:43474"/>
        <dbReference type="ChEBI" id="CHEBI:58402"/>
        <dbReference type="ChEBI" id="CHEBI:456216"/>
        <dbReference type="EC" id="3.5.2.9"/>
    </reaction>
</comment>
<evidence type="ECO:0000313" key="2">
    <source>
        <dbReference type="EMBL" id="SDK26701.1"/>
    </source>
</evidence>
<comment type="function">
    <text evidence="1">Catalyzes the cleavage of 5-oxoproline to form L-glutamate coupled to the hydrolysis of ATP to ADP and inorganic phosphate.</text>
</comment>
<dbReference type="EC" id="3.5.2.9" evidence="1"/>
<dbReference type="RefSeq" id="WP_090717740.1">
    <property type="nucleotide sequence ID" value="NZ_CBCSKY010000038.1"/>
</dbReference>
<dbReference type="NCBIfam" id="NF003814">
    <property type="entry name" value="PRK05406.1-3"/>
    <property type="match status" value="1"/>
</dbReference>
<keyword evidence="1" id="KW-0547">Nucleotide-binding</keyword>
<keyword evidence="1" id="KW-0067">ATP-binding</keyword>
<dbReference type="InterPro" id="IPR011330">
    <property type="entry name" value="Glyco_hydro/deAcase_b/a-brl"/>
</dbReference>
<accession>A0A1G9AHE6</accession>
<dbReference type="GO" id="GO:0017168">
    <property type="term" value="F:5-oxoprolinase (ATP-hydrolyzing) activity"/>
    <property type="evidence" value="ECO:0007669"/>
    <property type="project" value="UniProtKB-UniRule"/>
</dbReference>
<dbReference type="PANTHER" id="PTHR30292">
    <property type="entry name" value="UNCHARACTERIZED PROTEIN YBGL-RELATED"/>
    <property type="match status" value="1"/>
</dbReference>
<dbReference type="PANTHER" id="PTHR30292:SF0">
    <property type="entry name" value="5-OXOPROLINASE SUBUNIT A"/>
    <property type="match status" value="1"/>
</dbReference>
<dbReference type="GO" id="GO:0005975">
    <property type="term" value="P:carbohydrate metabolic process"/>
    <property type="evidence" value="ECO:0007669"/>
    <property type="project" value="InterPro"/>
</dbReference>
<dbReference type="GO" id="GO:0005524">
    <property type="term" value="F:ATP binding"/>
    <property type="evidence" value="ECO:0007669"/>
    <property type="project" value="UniProtKB-UniRule"/>
</dbReference>
<gene>
    <name evidence="1" type="primary">pxpA</name>
    <name evidence="2" type="ORF">SAMN05216192_13662</name>
</gene>
<dbReference type="InterPro" id="IPR005501">
    <property type="entry name" value="LamB/YcsF/PxpA-like"/>
</dbReference>
<dbReference type="OrthoDB" id="9773478at2"/>
<dbReference type="EMBL" id="FNDX01000036">
    <property type="protein sequence ID" value="SDK26701.1"/>
    <property type="molecule type" value="Genomic_DNA"/>
</dbReference>
<dbReference type="Proteomes" id="UP000199050">
    <property type="component" value="Unassembled WGS sequence"/>
</dbReference>
<dbReference type="HAMAP" id="MF_00691">
    <property type="entry name" value="PxpA"/>
    <property type="match status" value="1"/>
</dbReference>
<keyword evidence="1" id="KW-0378">Hydrolase</keyword>
<dbReference type="CDD" id="cd10787">
    <property type="entry name" value="LamB_YcsF_like"/>
    <property type="match status" value="1"/>
</dbReference>
<organism evidence="2 3">
    <name type="scientific">Paenibacillus typhae</name>
    <dbReference type="NCBI Taxonomy" id="1174501"/>
    <lineage>
        <taxon>Bacteria</taxon>
        <taxon>Bacillati</taxon>
        <taxon>Bacillota</taxon>
        <taxon>Bacilli</taxon>
        <taxon>Bacillales</taxon>
        <taxon>Paenibacillaceae</taxon>
        <taxon>Paenibacillus</taxon>
    </lineage>
</organism>
<proteinExistence type="inferred from homology"/>
<dbReference type="SUPFAM" id="SSF88713">
    <property type="entry name" value="Glycoside hydrolase/deacetylase"/>
    <property type="match status" value="1"/>
</dbReference>